<protein>
    <submittedName>
        <fullName evidence="1">Uncharacterized protein</fullName>
    </submittedName>
</protein>
<proteinExistence type="predicted"/>
<dbReference type="HOGENOM" id="CLU_2109730_0_0_1"/>
<name>A0A0C3C6A5_OIDMZ</name>
<keyword evidence="2" id="KW-1185">Reference proteome</keyword>
<reference evidence="2" key="2">
    <citation type="submission" date="2015-01" db="EMBL/GenBank/DDBJ databases">
        <title>Evolutionary Origins and Diversification of the Mycorrhizal Mutualists.</title>
        <authorList>
            <consortium name="DOE Joint Genome Institute"/>
            <consortium name="Mycorrhizal Genomics Consortium"/>
            <person name="Kohler A."/>
            <person name="Kuo A."/>
            <person name="Nagy L.G."/>
            <person name="Floudas D."/>
            <person name="Copeland A."/>
            <person name="Barry K.W."/>
            <person name="Cichocki N."/>
            <person name="Veneault-Fourrey C."/>
            <person name="LaButti K."/>
            <person name="Lindquist E.A."/>
            <person name="Lipzen A."/>
            <person name="Lundell T."/>
            <person name="Morin E."/>
            <person name="Murat C."/>
            <person name="Riley R."/>
            <person name="Ohm R."/>
            <person name="Sun H."/>
            <person name="Tunlid A."/>
            <person name="Henrissat B."/>
            <person name="Grigoriev I.V."/>
            <person name="Hibbett D.S."/>
            <person name="Martin F."/>
        </authorList>
    </citation>
    <scope>NUCLEOTIDE SEQUENCE [LARGE SCALE GENOMIC DNA]</scope>
    <source>
        <strain evidence="2">Zn</strain>
    </source>
</reference>
<gene>
    <name evidence="1" type="ORF">OIDMADRAFT_184458</name>
</gene>
<evidence type="ECO:0000313" key="1">
    <source>
        <dbReference type="EMBL" id="KIM94423.1"/>
    </source>
</evidence>
<dbReference type="EMBL" id="KN832890">
    <property type="protein sequence ID" value="KIM94423.1"/>
    <property type="molecule type" value="Genomic_DNA"/>
</dbReference>
<sequence length="115" mass="12479">MECFDVMVYWNVMAKAALGVLKAIHVPLKKVLQSARASFSNSMSMSPSFDFSSIALPQPIHDFLYNDLSIIGETNFLDPQLANIGGGGAFEPNATSGTELWQFDVICAKTAFGDL</sequence>
<reference evidence="1 2" key="1">
    <citation type="submission" date="2014-04" db="EMBL/GenBank/DDBJ databases">
        <authorList>
            <consortium name="DOE Joint Genome Institute"/>
            <person name="Kuo A."/>
            <person name="Martino E."/>
            <person name="Perotto S."/>
            <person name="Kohler A."/>
            <person name="Nagy L.G."/>
            <person name="Floudas D."/>
            <person name="Copeland A."/>
            <person name="Barry K.W."/>
            <person name="Cichocki N."/>
            <person name="Veneault-Fourrey C."/>
            <person name="LaButti K."/>
            <person name="Lindquist E.A."/>
            <person name="Lipzen A."/>
            <person name="Lundell T."/>
            <person name="Morin E."/>
            <person name="Murat C."/>
            <person name="Sun H."/>
            <person name="Tunlid A."/>
            <person name="Henrissat B."/>
            <person name="Grigoriev I.V."/>
            <person name="Hibbett D.S."/>
            <person name="Martin F."/>
            <person name="Nordberg H.P."/>
            <person name="Cantor M.N."/>
            <person name="Hua S.X."/>
        </authorList>
    </citation>
    <scope>NUCLEOTIDE SEQUENCE [LARGE SCALE GENOMIC DNA]</scope>
    <source>
        <strain evidence="1 2">Zn</strain>
    </source>
</reference>
<accession>A0A0C3C6A5</accession>
<dbReference type="Proteomes" id="UP000054321">
    <property type="component" value="Unassembled WGS sequence"/>
</dbReference>
<dbReference type="InParanoid" id="A0A0C3C6A5"/>
<dbReference type="AlphaFoldDB" id="A0A0C3C6A5"/>
<evidence type="ECO:0000313" key="2">
    <source>
        <dbReference type="Proteomes" id="UP000054321"/>
    </source>
</evidence>
<organism evidence="1 2">
    <name type="scientific">Oidiodendron maius (strain Zn)</name>
    <dbReference type="NCBI Taxonomy" id="913774"/>
    <lineage>
        <taxon>Eukaryota</taxon>
        <taxon>Fungi</taxon>
        <taxon>Dikarya</taxon>
        <taxon>Ascomycota</taxon>
        <taxon>Pezizomycotina</taxon>
        <taxon>Leotiomycetes</taxon>
        <taxon>Leotiomycetes incertae sedis</taxon>
        <taxon>Myxotrichaceae</taxon>
        <taxon>Oidiodendron</taxon>
    </lineage>
</organism>